<comment type="caution">
    <text evidence="4">The sequence shown here is derived from an EMBL/GenBank/DDBJ whole genome shotgun (WGS) entry which is preliminary data.</text>
</comment>
<keyword evidence="5" id="KW-1185">Reference proteome</keyword>
<dbReference type="InterPro" id="IPR029044">
    <property type="entry name" value="Nucleotide-diphossugar_trans"/>
</dbReference>
<feature type="domain" description="Glycosyltransferase 2-like" evidence="3">
    <location>
        <begin position="28"/>
        <end position="174"/>
    </location>
</feature>
<evidence type="ECO:0000313" key="4">
    <source>
        <dbReference type="EMBL" id="ORY20628.1"/>
    </source>
</evidence>
<proteinExistence type="predicted"/>
<dbReference type="EMBL" id="MCOG01000284">
    <property type="protein sequence ID" value="ORY20628.1"/>
    <property type="molecule type" value="Genomic_DNA"/>
</dbReference>
<keyword evidence="1" id="KW-0328">Glycosyltransferase</keyword>
<dbReference type="InterPro" id="IPR001173">
    <property type="entry name" value="Glyco_trans_2-like"/>
</dbReference>
<evidence type="ECO:0000256" key="2">
    <source>
        <dbReference type="ARBA" id="ARBA00022679"/>
    </source>
</evidence>
<evidence type="ECO:0000259" key="3">
    <source>
        <dbReference type="Pfam" id="PF00535"/>
    </source>
</evidence>
<dbReference type="OrthoDB" id="3784at2759"/>
<dbReference type="GO" id="GO:0016757">
    <property type="term" value="F:glycosyltransferase activity"/>
    <property type="evidence" value="ECO:0007669"/>
    <property type="project" value="UniProtKB-KW"/>
</dbReference>
<protein>
    <recommendedName>
        <fullName evidence="3">Glycosyltransferase 2-like domain-containing protein</fullName>
    </recommendedName>
</protein>
<dbReference type="Gene3D" id="3.90.550.10">
    <property type="entry name" value="Spore Coat Polysaccharide Biosynthesis Protein SpsA, Chain A"/>
    <property type="match status" value="1"/>
</dbReference>
<name>A0A1Y2ADI7_9FUNG</name>
<dbReference type="PANTHER" id="PTHR22916:SF51">
    <property type="entry name" value="GLYCOSYLTRANSFERASE EPSH-RELATED"/>
    <property type="match status" value="1"/>
</dbReference>
<accession>A0A1Y2ADI7</accession>
<dbReference type="Proteomes" id="UP000193920">
    <property type="component" value="Unassembled WGS sequence"/>
</dbReference>
<reference evidence="4 5" key="1">
    <citation type="submission" date="2016-08" db="EMBL/GenBank/DDBJ databases">
        <title>A Parts List for Fungal Cellulosomes Revealed by Comparative Genomics.</title>
        <authorList>
            <consortium name="DOE Joint Genome Institute"/>
            <person name="Haitjema C.H."/>
            <person name="Gilmore S.P."/>
            <person name="Henske J.K."/>
            <person name="Solomon K.V."/>
            <person name="De Groot R."/>
            <person name="Kuo A."/>
            <person name="Mondo S.J."/>
            <person name="Salamov A.A."/>
            <person name="Labutti K."/>
            <person name="Zhao Z."/>
            <person name="Chiniquy J."/>
            <person name="Barry K."/>
            <person name="Brewer H.M."/>
            <person name="Purvine S.O."/>
            <person name="Wright A.T."/>
            <person name="Boxma B."/>
            <person name="Van Alen T."/>
            <person name="Hackstein J.H."/>
            <person name="Baker S.E."/>
            <person name="Grigoriev I.V."/>
            <person name="O'Malley M.A."/>
        </authorList>
    </citation>
    <scope>NUCLEOTIDE SEQUENCE [LARGE SCALE GENOMIC DNA]</scope>
    <source>
        <strain evidence="4 5">G1</strain>
    </source>
</reference>
<organism evidence="4 5">
    <name type="scientific">Neocallimastix californiae</name>
    <dbReference type="NCBI Taxonomy" id="1754190"/>
    <lineage>
        <taxon>Eukaryota</taxon>
        <taxon>Fungi</taxon>
        <taxon>Fungi incertae sedis</taxon>
        <taxon>Chytridiomycota</taxon>
        <taxon>Chytridiomycota incertae sedis</taxon>
        <taxon>Neocallimastigomycetes</taxon>
        <taxon>Neocallimastigales</taxon>
        <taxon>Neocallimastigaceae</taxon>
        <taxon>Neocallimastix</taxon>
    </lineage>
</organism>
<sequence length="252" mass="29751">MKLFKCIFLITYLSLLVFLKSTFALPLSIIVPVYNVGPYLDRCIKSILNQTFKDYEVIFVDDASTDNSLEILKKYKETDNRIKIIHLEINKGAGAARNIGMDIAEGEFIGFVDSDDYIDEPFFETLMKNSYDNDIVVGRVAMSTNISDYYTKEEPTTWAVYDKIWRKTFIKNHNIRFNEVMRHGGDDIEFNNVAYTFNPKILKLPDEGIYYYYKRRTGSSVYYSKRQLRKFERKAKRNFRKQKRVNKNKNFL</sequence>
<dbReference type="PANTHER" id="PTHR22916">
    <property type="entry name" value="GLYCOSYLTRANSFERASE"/>
    <property type="match status" value="1"/>
</dbReference>
<dbReference type="AlphaFoldDB" id="A0A1Y2ADI7"/>
<dbReference type="CDD" id="cd00761">
    <property type="entry name" value="Glyco_tranf_GTA_type"/>
    <property type="match status" value="1"/>
</dbReference>
<dbReference type="Pfam" id="PF00535">
    <property type="entry name" value="Glycos_transf_2"/>
    <property type="match status" value="1"/>
</dbReference>
<evidence type="ECO:0000313" key="5">
    <source>
        <dbReference type="Proteomes" id="UP000193920"/>
    </source>
</evidence>
<dbReference type="SUPFAM" id="SSF53448">
    <property type="entry name" value="Nucleotide-diphospho-sugar transferases"/>
    <property type="match status" value="1"/>
</dbReference>
<keyword evidence="2" id="KW-0808">Transferase</keyword>
<evidence type="ECO:0000256" key="1">
    <source>
        <dbReference type="ARBA" id="ARBA00022676"/>
    </source>
</evidence>
<gene>
    <name evidence="4" type="ORF">LY90DRAFT_516653</name>
</gene>